<dbReference type="InterPro" id="IPR003331">
    <property type="entry name" value="UDP_GlcNAc_Epimerase_2_dom"/>
</dbReference>
<gene>
    <name evidence="2" type="ordered locus">Maeo_0485</name>
</gene>
<dbReference type="CDD" id="cd03786">
    <property type="entry name" value="GTB_UDP-GlcNAc_2-Epimerase"/>
    <property type="match status" value="1"/>
</dbReference>
<dbReference type="PANTHER" id="PTHR43174:SF1">
    <property type="entry name" value="UDP-N-ACETYLGLUCOSAMINE 2-EPIMERASE"/>
    <property type="match status" value="1"/>
</dbReference>
<dbReference type="PANTHER" id="PTHR43174">
    <property type="entry name" value="UDP-N-ACETYLGLUCOSAMINE 2-EPIMERASE"/>
    <property type="match status" value="1"/>
</dbReference>
<dbReference type="KEGG" id="mae:Maeo_0485"/>
<dbReference type="GO" id="GO:0008761">
    <property type="term" value="F:UDP-N-acetylglucosamine 2-epimerase activity"/>
    <property type="evidence" value="ECO:0007669"/>
    <property type="project" value="UniProtKB-EC"/>
</dbReference>
<dbReference type="Pfam" id="PF02350">
    <property type="entry name" value="Epimerase_2"/>
    <property type="match status" value="1"/>
</dbReference>
<organism evidence="2 3">
    <name type="scientific">Methanococcus aeolicus (strain ATCC BAA-1280 / DSM 17508 / OCM 812 / Nankai-3)</name>
    <dbReference type="NCBI Taxonomy" id="419665"/>
    <lineage>
        <taxon>Archaea</taxon>
        <taxon>Methanobacteriati</taxon>
        <taxon>Methanobacteriota</taxon>
        <taxon>Methanomada group</taxon>
        <taxon>Methanococci</taxon>
        <taxon>Methanococcales</taxon>
        <taxon>Methanococcaceae</taxon>
        <taxon>Methanococcus</taxon>
    </lineage>
</organism>
<dbReference type="EC" id="5.1.3.14" evidence="2"/>
<dbReference type="EMBL" id="CP000743">
    <property type="protein sequence ID" value="ABR56071.1"/>
    <property type="molecule type" value="Genomic_DNA"/>
</dbReference>
<proteinExistence type="predicted"/>
<dbReference type="STRING" id="419665.Maeo_0485"/>
<dbReference type="InterPro" id="IPR029767">
    <property type="entry name" value="WecB-like"/>
</dbReference>
<feature type="domain" description="UDP-N-acetylglucosamine 2-epimerase" evidence="1">
    <location>
        <begin position="50"/>
        <end position="387"/>
    </location>
</feature>
<dbReference type="Gene3D" id="3.40.50.2000">
    <property type="entry name" value="Glycogen Phosphorylase B"/>
    <property type="match status" value="2"/>
</dbReference>
<keyword evidence="3" id="KW-1185">Reference proteome</keyword>
<name>A6UU99_META3</name>
<dbReference type="GeneID" id="5327240"/>
<reference evidence="2" key="1">
    <citation type="submission" date="2007-06" db="EMBL/GenBank/DDBJ databases">
        <title>Complete sequence of Methanococcus aeolicus Nankai-3.</title>
        <authorList>
            <consortium name="US DOE Joint Genome Institute"/>
            <person name="Copeland A."/>
            <person name="Lucas S."/>
            <person name="Lapidus A."/>
            <person name="Barry K."/>
            <person name="Glavina del Rio T."/>
            <person name="Dalin E."/>
            <person name="Tice H."/>
            <person name="Pitluck S."/>
            <person name="Chain P."/>
            <person name="Malfatti S."/>
            <person name="Shin M."/>
            <person name="Vergez L."/>
            <person name="Schmutz J."/>
            <person name="Larimer F."/>
            <person name="Land M."/>
            <person name="Hauser L."/>
            <person name="Kyrpides N."/>
            <person name="Lykidis A."/>
            <person name="Sieprawska-Lupa M."/>
            <person name="Whitman W.B."/>
            <person name="Richardson P."/>
        </authorList>
    </citation>
    <scope>NUCLEOTIDE SEQUENCE [LARGE SCALE GENOMIC DNA]</scope>
    <source>
        <strain evidence="2">Nankai-3</strain>
    </source>
</reference>
<protein>
    <submittedName>
        <fullName evidence="2">UDP-N-acetylglucosamine 2-epimerase</fullName>
        <ecNumber evidence="2">5.1.3.14</ecNumber>
    </submittedName>
</protein>
<keyword evidence="2" id="KW-0413">Isomerase</keyword>
<dbReference type="AlphaFoldDB" id="A6UU99"/>
<evidence type="ECO:0000313" key="2">
    <source>
        <dbReference type="EMBL" id="ABR56071.1"/>
    </source>
</evidence>
<dbReference type="HOGENOM" id="CLU_041674_0_1_2"/>
<evidence type="ECO:0000259" key="1">
    <source>
        <dbReference type="Pfam" id="PF02350"/>
    </source>
</evidence>
<accession>A6UU99</accession>
<sequence>MKIAIILGTRPEIIKLSSIIRELQNFSKENFYSCKTCEANLKHNQSNTHKDNKNIEYFIIHTNQHYSKNMDEIFFKELNLPTPKYNLNVGSGTHGEQTAKMIDGIEKILISENPDVVIVQGDTNTVLAGALSASKLHIKVAHVEAGLRSYDRNMPEETNRVLTDHISNYLFAPTEIAKHNLLKEGINKNVFVVGNTIVDATIQNIEIAENIYKYNNMSIKTNINEDYFLLTLHRAENTDNKERLTNIVNAIIKATEQYNKKIIFPMHPRTEKKLKEYNLFENLQKNSKIEIIEPVGYLEFLLLEKNAKLILTDSGGVQEEACILGAPCITLRDNTERPETIYIGSNILVNADINKILDGIGVMANKKINGNNPFGDGNSGKAIVKILLEN</sequence>
<dbReference type="Proteomes" id="UP000001106">
    <property type="component" value="Chromosome"/>
</dbReference>
<dbReference type="OrthoDB" id="7018at2157"/>
<dbReference type="NCBIfam" id="TIGR00236">
    <property type="entry name" value="wecB"/>
    <property type="match status" value="1"/>
</dbReference>
<dbReference type="eggNOG" id="arCOG01392">
    <property type="taxonomic scope" value="Archaea"/>
</dbReference>
<evidence type="ECO:0000313" key="3">
    <source>
        <dbReference type="Proteomes" id="UP000001106"/>
    </source>
</evidence>
<dbReference type="SUPFAM" id="SSF53756">
    <property type="entry name" value="UDP-Glycosyltransferase/glycogen phosphorylase"/>
    <property type="match status" value="1"/>
</dbReference>
<dbReference type="RefSeq" id="WP_011973203.1">
    <property type="nucleotide sequence ID" value="NC_009635.1"/>
</dbReference>